<sequence length="303" mass="34123">MATKIMSLSPELVLGCAGTMIDSLKLHDILQDDMPDASVSDVESRLINIAKSNQLDLTCTGVIATVEGPICFCFDFGTKEFLHGGGYAIGSGKEYYREFNESSPIYSKNPYQDLEVVYSRVSALMANHYFSNEQLMVNVGGNYSSKVYNGKTFQDPPPTLHLFMTFDTDDDGKIVGYGDYFFVHQIQKDTELLTRRMLKLRGIDTPKNNSEIDVIETISPFLRRKNAFSFEELMSPFTAKLFHINCRVLHKGRILTSSLSYHENHPNLPINVVPDTSNGHQIDIDELLPEIAVFHALSQVYKK</sequence>
<evidence type="ECO:0000313" key="2">
    <source>
        <dbReference type="Proteomes" id="UP000076167"/>
    </source>
</evidence>
<comment type="caution">
    <text evidence="1">The sequence shown here is derived from an EMBL/GenBank/DDBJ whole genome shotgun (WGS) entry which is preliminary data.</text>
</comment>
<organism evidence="1 2">
    <name type="scientific">Thalassospira xiamenensis</name>
    <dbReference type="NCBI Taxonomy" id="220697"/>
    <lineage>
        <taxon>Bacteria</taxon>
        <taxon>Pseudomonadati</taxon>
        <taxon>Pseudomonadota</taxon>
        <taxon>Alphaproteobacteria</taxon>
        <taxon>Rhodospirillales</taxon>
        <taxon>Thalassospiraceae</taxon>
        <taxon>Thalassospira</taxon>
    </lineage>
</organism>
<name>A0ABR5XXY4_9PROT</name>
<dbReference type="EMBL" id="LPXL01000042">
    <property type="protein sequence ID" value="KZD00546.1"/>
    <property type="molecule type" value="Genomic_DNA"/>
</dbReference>
<protein>
    <submittedName>
        <fullName evidence="1">Uncharacterized protein</fullName>
    </submittedName>
</protein>
<evidence type="ECO:0000313" key="1">
    <source>
        <dbReference type="EMBL" id="KZD00546.1"/>
    </source>
</evidence>
<dbReference type="Proteomes" id="UP000076167">
    <property type="component" value="Unassembled WGS sequence"/>
</dbReference>
<dbReference type="RefSeq" id="WP_139190025.1">
    <property type="nucleotide sequence ID" value="NZ_DFMA01000019.1"/>
</dbReference>
<proteinExistence type="predicted"/>
<gene>
    <name evidence="1" type="ORF">AUP40_21400</name>
</gene>
<reference evidence="1 2" key="1">
    <citation type="submission" date="2015-12" db="EMBL/GenBank/DDBJ databases">
        <title>Genome sequence of Thalassospira xiamenensis MCCC 1A03005.</title>
        <authorList>
            <person name="Lu L."/>
            <person name="Lai Q."/>
            <person name="Shao Z."/>
            <person name="Qian P."/>
        </authorList>
    </citation>
    <scope>NUCLEOTIDE SEQUENCE [LARGE SCALE GENOMIC DNA]</scope>
    <source>
        <strain evidence="1 2">MCCC 1A03005</strain>
    </source>
</reference>
<accession>A0ABR5XXY4</accession>
<keyword evidence="2" id="KW-1185">Reference proteome</keyword>